<evidence type="ECO:0000313" key="19">
    <source>
        <dbReference type="EMBL" id="CAD7244744.1"/>
    </source>
</evidence>
<evidence type="ECO:0000256" key="18">
    <source>
        <dbReference type="SAM" id="Phobius"/>
    </source>
</evidence>
<proteinExistence type="inferred from homology"/>
<evidence type="ECO:0000256" key="7">
    <source>
        <dbReference type="ARBA" id="ARBA00022989"/>
    </source>
</evidence>
<keyword evidence="5" id="KW-0732">Signal</keyword>
<comment type="subcellular location">
    <subcellularLocation>
        <location evidence="1">Cytoplasmic vesicle membrane</location>
    </subcellularLocation>
    <subcellularLocation>
        <location evidence="16">Endomembrane system</location>
        <topology evidence="16">Single-pass type I membrane protein</topology>
    </subcellularLocation>
    <subcellularLocation>
        <location evidence="13">Late endosome membrane</location>
        <topology evidence="13">Single-pass membrane protein</topology>
    </subcellularLocation>
    <subcellularLocation>
        <location evidence="2">Lysosome membrane</location>
    </subcellularLocation>
</comment>
<evidence type="ECO:0000256" key="6">
    <source>
        <dbReference type="ARBA" id="ARBA00022753"/>
    </source>
</evidence>
<feature type="region of interest" description="Disordered" evidence="17">
    <location>
        <begin position="216"/>
        <end position="273"/>
    </location>
</feature>
<evidence type="ECO:0000256" key="17">
    <source>
        <dbReference type="SAM" id="MobiDB-lite"/>
    </source>
</evidence>
<feature type="compositionally biased region" description="Basic and acidic residues" evidence="17">
    <location>
        <begin position="264"/>
        <end position="273"/>
    </location>
</feature>
<evidence type="ECO:0000256" key="16">
    <source>
        <dbReference type="ARBA" id="ARBA00046288"/>
    </source>
</evidence>
<dbReference type="GO" id="GO:0005765">
    <property type="term" value="C:lysosomal membrane"/>
    <property type="evidence" value="ECO:0007669"/>
    <property type="project" value="UniProtKB-SubCell"/>
</dbReference>
<dbReference type="EMBL" id="LR900217">
    <property type="protein sequence ID" value="CAD7244744.1"/>
    <property type="molecule type" value="Genomic_DNA"/>
</dbReference>
<dbReference type="PANTHER" id="PTHR14971:SF2">
    <property type="entry name" value="VESICULAR, OVEREXPRESSED IN CANCER, PROSURVIVAL PROTEIN 1"/>
    <property type="match status" value="1"/>
</dbReference>
<evidence type="ECO:0000256" key="2">
    <source>
        <dbReference type="ARBA" id="ARBA00004656"/>
    </source>
</evidence>
<keyword evidence="7 18" id="KW-1133">Transmembrane helix</keyword>
<dbReference type="Proteomes" id="UP000677054">
    <property type="component" value="Unassembled WGS sequence"/>
</dbReference>
<dbReference type="GO" id="GO:0031902">
    <property type="term" value="C:late endosome membrane"/>
    <property type="evidence" value="ECO:0007669"/>
    <property type="project" value="UniProtKB-SubCell"/>
</dbReference>
<evidence type="ECO:0000313" key="20">
    <source>
        <dbReference type="Proteomes" id="UP000677054"/>
    </source>
</evidence>
<evidence type="ECO:0000256" key="9">
    <source>
        <dbReference type="ARBA" id="ARBA00023136"/>
    </source>
</evidence>
<evidence type="ECO:0000256" key="5">
    <source>
        <dbReference type="ARBA" id="ARBA00022729"/>
    </source>
</evidence>
<sequence length="273" mass="31147">MGQAGDSACNRRVFLAGVLHLAYLVKEVEAGICSYVDNSLQVFHFQCRSYQYCCGFSCCLSPALSFYRLWYFWLLMLLAVLVCSGGGCWYRLYRRPQPDRAGLFGNTWYSWYGWVPRRFSRQEHNGFPAHEHPPFNVGHQQHVWSYFKDPPPYSQEPPPYHTSWMYPEPEEVEEDRRHSHSGSQASGTAPTPLRERDVEADEESQLPSYAVAFQNLPMEEQRRVSRGSVFSVGLGSIPGGDEGRPSADEAGDGTQKLPPVEDPSDQRRKRDDP</sequence>
<comment type="similarity">
    <text evidence="3">Belongs to the VOPP1/ECOP family.</text>
</comment>
<name>A0A7R8X650_9CRUS</name>
<evidence type="ECO:0000256" key="12">
    <source>
        <dbReference type="ARBA" id="ARBA00023329"/>
    </source>
</evidence>
<dbReference type="PANTHER" id="PTHR14971">
    <property type="entry name" value="VESICULAR, OVEREXPRESSED IN CANCER, PROSURVIVAL PROTEIN 1"/>
    <property type="match status" value="1"/>
</dbReference>
<dbReference type="OrthoDB" id="6415936at2759"/>
<keyword evidence="8" id="KW-0805">Transcription regulation</keyword>
<evidence type="ECO:0000256" key="13">
    <source>
        <dbReference type="ARBA" id="ARBA00035628"/>
    </source>
</evidence>
<keyword evidence="10" id="KW-0804">Transcription</keyword>
<keyword evidence="9 18" id="KW-0472">Membrane</keyword>
<evidence type="ECO:0000256" key="14">
    <source>
        <dbReference type="ARBA" id="ARBA00035708"/>
    </source>
</evidence>
<keyword evidence="12" id="KW-0968">Cytoplasmic vesicle</keyword>
<accession>A0A7R8X650</accession>
<feature type="region of interest" description="Disordered" evidence="17">
    <location>
        <begin position="158"/>
        <end position="204"/>
    </location>
</feature>
<evidence type="ECO:0000256" key="8">
    <source>
        <dbReference type="ARBA" id="ARBA00023015"/>
    </source>
</evidence>
<keyword evidence="20" id="KW-1185">Reference proteome</keyword>
<dbReference type="InterPro" id="IPR026229">
    <property type="entry name" value="VOPP1"/>
</dbReference>
<evidence type="ECO:0000256" key="10">
    <source>
        <dbReference type="ARBA" id="ARBA00023163"/>
    </source>
</evidence>
<reference evidence="19" key="1">
    <citation type="submission" date="2020-11" db="EMBL/GenBank/DDBJ databases">
        <authorList>
            <person name="Tran Van P."/>
        </authorList>
    </citation>
    <scope>NUCLEOTIDE SEQUENCE</scope>
</reference>
<dbReference type="EMBL" id="CAJPEV010000700">
    <property type="protein sequence ID" value="CAG0887733.1"/>
    <property type="molecule type" value="Genomic_DNA"/>
</dbReference>
<organism evidence="19">
    <name type="scientific">Darwinula stevensoni</name>
    <dbReference type="NCBI Taxonomy" id="69355"/>
    <lineage>
        <taxon>Eukaryota</taxon>
        <taxon>Metazoa</taxon>
        <taxon>Ecdysozoa</taxon>
        <taxon>Arthropoda</taxon>
        <taxon>Crustacea</taxon>
        <taxon>Oligostraca</taxon>
        <taxon>Ostracoda</taxon>
        <taxon>Podocopa</taxon>
        <taxon>Podocopida</taxon>
        <taxon>Darwinulocopina</taxon>
        <taxon>Darwinuloidea</taxon>
        <taxon>Darwinulidae</taxon>
        <taxon>Darwinula</taxon>
    </lineage>
</organism>
<protein>
    <recommendedName>
        <fullName evidence="14">WW domain binding protein VOPP1</fullName>
    </recommendedName>
    <alternativeName>
        <fullName evidence="15">Vesicular, overexpressed in cancer, prosurvival protein 1</fullName>
    </alternativeName>
</protein>
<evidence type="ECO:0000256" key="11">
    <source>
        <dbReference type="ARBA" id="ARBA00023228"/>
    </source>
</evidence>
<dbReference type="AlphaFoldDB" id="A0A7R8X650"/>
<evidence type="ECO:0000256" key="1">
    <source>
        <dbReference type="ARBA" id="ARBA00004156"/>
    </source>
</evidence>
<keyword evidence="11" id="KW-0458">Lysosome</keyword>
<evidence type="ECO:0000256" key="4">
    <source>
        <dbReference type="ARBA" id="ARBA00022692"/>
    </source>
</evidence>
<keyword evidence="4 18" id="KW-0812">Transmembrane</keyword>
<gene>
    <name evidence="19" type="ORF">DSTB1V02_LOCUS4631</name>
</gene>
<evidence type="ECO:0000256" key="3">
    <source>
        <dbReference type="ARBA" id="ARBA00006655"/>
    </source>
</evidence>
<feature type="transmembrane region" description="Helical" evidence="18">
    <location>
        <begin position="70"/>
        <end position="90"/>
    </location>
</feature>
<evidence type="ECO:0000256" key="15">
    <source>
        <dbReference type="ARBA" id="ARBA00035715"/>
    </source>
</evidence>
<keyword evidence="6" id="KW-0967">Endosome</keyword>